<comment type="similarity">
    <text evidence="1">Belongs to the filamin family.</text>
</comment>
<name>A0ABD6ETM9_9BILA</name>
<proteinExistence type="inferred from homology"/>
<keyword evidence="5" id="KW-1185">Reference proteome</keyword>
<feature type="repeat" description="Filamin" evidence="3">
    <location>
        <begin position="108"/>
        <end position="196"/>
    </location>
</feature>
<evidence type="ECO:0000313" key="4">
    <source>
        <dbReference type="EMBL" id="MFH4982885.1"/>
    </source>
</evidence>
<reference evidence="4 5" key="1">
    <citation type="submission" date="2024-08" db="EMBL/GenBank/DDBJ databases">
        <title>Gnathostoma spinigerum genome.</title>
        <authorList>
            <person name="Gonzalez-Bertolin B."/>
            <person name="Monzon S."/>
            <person name="Zaballos A."/>
            <person name="Jimenez P."/>
            <person name="Dekumyoy P."/>
            <person name="Varona S."/>
            <person name="Cuesta I."/>
            <person name="Sumanam S."/>
            <person name="Adisakwattana P."/>
            <person name="Gasser R.B."/>
            <person name="Hernandez-Gonzalez A."/>
            <person name="Young N.D."/>
            <person name="Perteguer M.J."/>
        </authorList>
    </citation>
    <scope>NUCLEOTIDE SEQUENCE [LARGE SCALE GENOMIC DNA]</scope>
    <source>
        <strain evidence="4">AL3</strain>
        <tissue evidence="4">Liver</tissue>
    </source>
</reference>
<dbReference type="InterPro" id="IPR014756">
    <property type="entry name" value="Ig_E-set"/>
</dbReference>
<evidence type="ECO:0000256" key="1">
    <source>
        <dbReference type="ARBA" id="ARBA00009238"/>
    </source>
</evidence>
<feature type="repeat" description="Filamin" evidence="3">
    <location>
        <begin position="289"/>
        <end position="389"/>
    </location>
</feature>
<feature type="repeat" description="Filamin" evidence="3">
    <location>
        <begin position="582"/>
        <end position="628"/>
    </location>
</feature>
<dbReference type="Proteomes" id="UP001608902">
    <property type="component" value="Unassembled WGS sequence"/>
</dbReference>
<dbReference type="InterPro" id="IPR044801">
    <property type="entry name" value="Filamin"/>
</dbReference>
<dbReference type="Pfam" id="PF00630">
    <property type="entry name" value="Filamin"/>
    <property type="match status" value="6"/>
</dbReference>
<dbReference type="EMBL" id="JBGFUD010010376">
    <property type="protein sequence ID" value="MFH4982885.1"/>
    <property type="molecule type" value="Genomic_DNA"/>
</dbReference>
<accession>A0ABD6ETM9</accession>
<dbReference type="InterPro" id="IPR017868">
    <property type="entry name" value="Filamin/ABP280_repeat-like"/>
</dbReference>
<dbReference type="PROSITE" id="PS50194">
    <property type="entry name" value="FILAMIN_REPEAT"/>
    <property type="match status" value="7"/>
</dbReference>
<dbReference type="FunFam" id="2.60.40.10:FF:000140">
    <property type="entry name" value="FiLamiN (Actin binding protein) homolog"/>
    <property type="match status" value="1"/>
</dbReference>
<protein>
    <recommendedName>
        <fullName evidence="6">Filamin</fullName>
    </recommendedName>
</protein>
<dbReference type="PANTHER" id="PTHR38537">
    <property type="entry name" value="JITTERBUG, ISOFORM N"/>
    <property type="match status" value="1"/>
</dbReference>
<dbReference type="AlphaFoldDB" id="A0ABD6ETM9"/>
<sequence>MVQHNGVNLVGSPMSFYVEKTSEGNVTVYGPGLSRAVVNEPALFTVSARGVAAKELSVAVEGCAKATIKCNDNRDGTCSVAWIPPMPGQYKIHVKLAGEPVANSPFTVLVAGEGQKRAHLSIGSQSEVSLNTSSTELKGLSASIKSPAGIEEPCFVRLIDPRHIGVSFTPREVGDHWITVKKNGQILPKAPYCITVDESQVGDASKVKVEGSAKAQAKCLEFNEFTVDTRGAGYGGLSVSVEGPSKAELRTIDSTDGLIHLAYRPTEPGVYVLTVKFADMNVKDSPFTINCTGEGIGAVKEVAERKADQPPLVFPGTDAVLYLLLPNVSPMNVSSKVMTPSGRHEDAEMRDLGDSLYQVKFRAEAEGLYNVSVFHKEAHVHGSPFPFTVGHITEGGAHKARAGGVGLSRGETNAVQSFNVYTREAGNGKLTVTVEGPSKAAIEFKDHKDGNCHVNYKVSAPGVYHVAVMFNGDHIPDSPFQVFIAPAVGEARRLELASFPDSGMPGKPLTFTVLTHRAAGHLEARVQTPSNRTESVDVVPIEDGEAYALRFMPSEVGNYYVDITLDGAPMRDSPFRIRVGHAEENDPTAITVVGDGIHGGQTGQKCEFLVNTMNAGSGLLQVIIDGPSKVTLDAYEACIILNVALSCSYFLLLTPDFTVRHK</sequence>
<organism evidence="4 5">
    <name type="scientific">Gnathostoma spinigerum</name>
    <dbReference type="NCBI Taxonomy" id="75299"/>
    <lineage>
        <taxon>Eukaryota</taxon>
        <taxon>Metazoa</taxon>
        <taxon>Ecdysozoa</taxon>
        <taxon>Nematoda</taxon>
        <taxon>Chromadorea</taxon>
        <taxon>Rhabditida</taxon>
        <taxon>Spirurina</taxon>
        <taxon>Gnathostomatomorpha</taxon>
        <taxon>Gnathostomatoidea</taxon>
        <taxon>Gnathostomatidae</taxon>
        <taxon>Gnathostoma</taxon>
    </lineage>
</organism>
<dbReference type="InterPro" id="IPR013783">
    <property type="entry name" value="Ig-like_fold"/>
</dbReference>
<evidence type="ECO:0000313" key="5">
    <source>
        <dbReference type="Proteomes" id="UP001608902"/>
    </source>
</evidence>
<evidence type="ECO:0008006" key="6">
    <source>
        <dbReference type="Google" id="ProtNLM"/>
    </source>
</evidence>
<evidence type="ECO:0000256" key="2">
    <source>
        <dbReference type="ARBA" id="ARBA00022737"/>
    </source>
</evidence>
<dbReference type="SUPFAM" id="SSF81296">
    <property type="entry name" value="E set domains"/>
    <property type="match status" value="7"/>
</dbReference>
<feature type="repeat" description="Filamin" evidence="3">
    <location>
        <begin position="18"/>
        <end position="110"/>
    </location>
</feature>
<dbReference type="PANTHER" id="PTHR38537:SF8">
    <property type="entry name" value="FILAMIN-A"/>
    <property type="match status" value="1"/>
</dbReference>
<evidence type="ECO:0000256" key="3">
    <source>
        <dbReference type="PROSITE-ProRule" id="PRU00087"/>
    </source>
</evidence>
<dbReference type="SMART" id="SM00557">
    <property type="entry name" value="IG_FLMN"/>
    <property type="match status" value="6"/>
</dbReference>
<feature type="repeat" description="Filamin" evidence="3">
    <location>
        <begin position="199"/>
        <end position="291"/>
    </location>
</feature>
<keyword evidence="2" id="KW-0677">Repeat</keyword>
<dbReference type="InterPro" id="IPR001298">
    <property type="entry name" value="Filamin/ABP280_rpt"/>
</dbReference>
<dbReference type="Gene3D" id="2.60.40.10">
    <property type="entry name" value="Immunoglobulins"/>
    <property type="match status" value="7"/>
</dbReference>
<feature type="repeat" description="Filamin" evidence="3">
    <location>
        <begin position="392"/>
        <end position="484"/>
    </location>
</feature>
<comment type="caution">
    <text evidence="4">The sequence shown here is derived from an EMBL/GenBank/DDBJ whole genome shotgun (WGS) entry which is preliminary data.</text>
</comment>
<feature type="repeat" description="Filamin" evidence="3">
    <location>
        <begin position="506"/>
        <end position="579"/>
    </location>
</feature>
<gene>
    <name evidence="4" type="ORF">AB6A40_009594</name>
</gene>